<dbReference type="EMBL" id="AZBU02000008">
    <property type="protein sequence ID" value="TKR66693.1"/>
    <property type="molecule type" value="Genomic_DNA"/>
</dbReference>
<dbReference type="Proteomes" id="UP000298663">
    <property type="component" value="Unassembled WGS sequence"/>
</dbReference>
<comment type="caution">
    <text evidence="2">The sequence shown here is derived from an EMBL/GenBank/DDBJ whole genome shotgun (WGS) entry which is preliminary data.</text>
</comment>
<evidence type="ECO:0000256" key="1">
    <source>
        <dbReference type="SAM" id="MobiDB-lite"/>
    </source>
</evidence>
<dbReference type="AlphaFoldDB" id="A0A4U5MD06"/>
<proteinExistence type="predicted"/>
<keyword evidence="3" id="KW-1185">Reference proteome</keyword>
<accession>A0A4U5MD06</accession>
<feature type="compositionally biased region" description="Low complexity" evidence="1">
    <location>
        <begin position="25"/>
        <end position="42"/>
    </location>
</feature>
<evidence type="ECO:0000313" key="2">
    <source>
        <dbReference type="EMBL" id="TKR66693.1"/>
    </source>
</evidence>
<protein>
    <submittedName>
        <fullName evidence="2">Uncharacterized protein</fullName>
    </submittedName>
</protein>
<evidence type="ECO:0000313" key="3">
    <source>
        <dbReference type="Proteomes" id="UP000298663"/>
    </source>
</evidence>
<feature type="region of interest" description="Disordered" evidence="1">
    <location>
        <begin position="25"/>
        <end position="50"/>
    </location>
</feature>
<reference evidence="2 3" key="1">
    <citation type="journal article" date="2015" name="Genome Biol.">
        <title>Comparative genomics of Steinernema reveals deeply conserved gene regulatory networks.</title>
        <authorList>
            <person name="Dillman A.R."/>
            <person name="Macchietto M."/>
            <person name="Porter C.F."/>
            <person name="Rogers A."/>
            <person name="Williams B."/>
            <person name="Antoshechkin I."/>
            <person name="Lee M.M."/>
            <person name="Goodwin Z."/>
            <person name="Lu X."/>
            <person name="Lewis E.E."/>
            <person name="Goodrich-Blair H."/>
            <person name="Stock S.P."/>
            <person name="Adams B.J."/>
            <person name="Sternberg P.W."/>
            <person name="Mortazavi A."/>
        </authorList>
    </citation>
    <scope>NUCLEOTIDE SEQUENCE [LARGE SCALE GENOMIC DNA]</scope>
    <source>
        <strain evidence="2 3">ALL</strain>
    </source>
</reference>
<feature type="region of interest" description="Disordered" evidence="1">
    <location>
        <begin position="329"/>
        <end position="364"/>
    </location>
</feature>
<name>A0A4U5MD06_STECR</name>
<feature type="compositionally biased region" description="Low complexity" evidence="1">
    <location>
        <begin position="329"/>
        <end position="343"/>
    </location>
</feature>
<gene>
    <name evidence="2" type="ORF">L596_022948</name>
</gene>
<organism evidence="2 3">
    <name type="scientific">Steinernema carpocapsae</name>
    <name type="common">Entomopathogenic nematode</name>
    <dbReference type="NCBI Taxonomy" id="34508"/>
    <lineage>
        <taxon>Eukaryota</taxon>
        <taxon>Metazoa</taxon>
        <taxon>Ecdysozoa</taxon>
        <taxon>Nematoda</taxon>
        <taxon>Chromadorea</taxon>
        <taxon>Rhabditida</taxon>
        <taxon>Tylenchina</taxon>
        <taxon>Panagrolaimomorpha</taxon>
        <taxon>Strongyloidoidea</taxon>
        <taxon>Steinernematidae</taxon>
        <taxon>Steinernema</taxon>
    </lineage>
</organism>
<sequence length="382" mass="40867">MQVCTRFVGGFFCCPIRFKPATAKPSQSTVASSTVTPASTTPPVKPQKQCKNPPLYAQHCNKDDPNSCNHVSKSLCTTWLKETSAVGSWGKPAKPFLTTCPGGMPHIVKRCDNLTNPCGKRPGTVCTSLIDGNYCCPWNNVTAPITTKAPFLPSKCSTSPSYRPTIKCERPHTRCQNTPTKMMCNQLAQGNYCCPVSTPPQKPTSVPVSTSPIPVLDHCPGNTNKSLPCNKPGYPCKNVDRAHCYTLTHGNYCCRWAKTKPHRPPTKATLTVAPTVDPVFYSCPGNVTHLDACINPGHRCGEIDSAVCLSLQGGNYCCPLSDDEVSSTFASTPASSISSSSNSETPDKKKPDPCATDKPSGGSSFSALSATLLIALLCKFLL</sequence>
<reference evidence="2 3" key="2">
    <citation type="journal article" date="2019" name="G3 (Bethesda)">
        <title>Hybrid Assembly of the Genome of the Entomopathogenic Nematode Steinernema carpocapsae Identifies the X-Chromosome.</title>
        <authorList>
            <person name="Serra L."/>
            <person name="Macchietto M."/>
            <person name="Macias-Munoz A."/>
            <person name="McGill C.J."/>
            <person name="Rodriguez I.M."/>
            <person name="Rodriguez B."/>
            <person name="Murad R."/>
            <person name="Mortazavi A."/>
        </authorList>
    </citation>
    <scope>NUCLEOTIDE SEQUENCE [LARGE SCALE GENOMIC DNA]</scope>
    <source>
        <strain evidence="2 3">ALL</strain>
    </source>
</reference>